<sequence>MQMKQQRVRRMTVAEKIHKEREEKQRESLHQWYDEEWKARQSANPEEALALLNERWRIKTEQEIQEKVEQARKEFAINKMNNDANRYVPDPSFDRVAFWRSFRAKYVDLFDDYREILHHVGKDELADYSLFKDYENLLERVYGIVQEQMYADVLDSRYTVVRSFDQTDKERTRSSVVTREEYPVSMIMDYEAKTVSFLIPEIFFRSKKYMKIRPFYLTAKETYFRETQFWREIFGHLLNEKFKYFDRYYYPPSAHPNDWEYHHGNRVYLFNKVNLEIKVTAKEPLDLQNYDVKHALDMMVRYGVFPDDSFRFLGKVSYQVFKKQSDDDMDIIEFIFSDYLDE</sequence>
<feature type="compositionally biased region" description="Basic and acidic residues" evidence="1">
    <location>
        <begin position="12"/>
        <end position="27"/>
    </location>
</feature>
<accession>A0A9X2AD88</accession>
<protein>
    <submittedName>
        <fullName evidence="2">Uncharacterized protein</fullName>
    </submittedName>
</protein>
<feature type="compositionally biased region" description="Basic residues" evidence="1">
    <location>
        <begin position="1"/>
        <end position="10"/>
    </location>
</feature>
<evidence type="ECO:0000256" key="1">
    <source>
        <dbReference type="SAM" id="MobiDB-lite"/>
    </source>
</evidence>
<evidence type="ECO:0000313" key="3">
    <source>
        <dbReference type="Proteomes" id="UP001139263"/>
    </source>
</evidence>
<dbReference type="Proteomes" id="UP001139263">
    <property type="component" value="Unassembled WGS sequence"/>
</dbReference>
<dbReference type="AlphaFoldDB" id="A0A9X2AD88"/>
<proteinExistence type="predicted"/>
<reference evidence="2" key="1">
    <citation type="submission" date="2022-03" db="EMBL/GenBank/DDBJ databases">
        <title>Draft Genome Sequence of Firmicute Strain S0AB, a Heterotrophic Iron/Sulfur-Oxidizing Extreme Acidophile.</title>
        <authorList>
            <person name="Vergara E."/>
            <person name="Pakostova E."/>
            <person name="Johnson D.B."/>
            <person name="Holmes D.S."/>
        </authorList>
    </citation>
    <scope>NUCLEOTIDE SEQUENCE</scope>
    <source>
        <strain evidence="2">S0AB</strain>
    </source>
</reference>
<organism evidence="2 3">
    <name type="scientific">Sulfoacidibacillus ferrooxidans</name>
    <dbReference type="NCBI Taxonomy" id="2005001"/>
    <lineage>
        <taxon>Bacteria</taxon>
        <taxon>Bacillati</taxon>
        <taxon>Bacillota</taxon>
        <taxon>Bacilli</taxon>
        <taxon>Bacillales</taxon>
        <taxon>Alicyclobacillaceae</taxon>
        <taxon>Sulfoacidibacillus</taxon>
    </lineage>
</organism>
<keyword evidence="3" id="KW-1185">Reference proteome</keyword>
<comment type="caution">
    <text evidence="2">The sequence shown here is derived from an EMBL/GenBank/DDBJ whole genome shotgun (WGS) entry which is preliminary data.</text>
</comment>
<dbReference type="EMBL" id="JALBUF010000019">
    <property type="protein sequence ID" value="MCI0184629.1"/>
    <property type="molecule type" value="Genomic_DNA"/>
</dbReference>
<evidence type="ECO:0000313" key="2">
    <source>
        <dbReference type="EMBL" id="MCI0184629.1"/>
    </source>
</evidence>
<feature type="region of interest" description="Disordered" evidence="1">
    <location>
        <begin position="1"/>
        <end position="27"/>
    </location>
</feature>
<name>A0A9X2AD88_9BACL</name>
<gene>
    <name evidence="2" type="ORF">MM817_02926</name>
</gene>
<dbReference type="RefSeq" id="WP_241716460.1">
    <property type="nucleotide sequence ID" value="NZ_JALBUF010000019.1"/>
</dbReference>